<dbReference type="PANTHER" id="PTHR47938:SF35">
    <property type="entry name" value="PENTATRICOPEPTIDE REPEAT-CONTAINING PROTEIN 4, MITOCHONDRIAL-RELATED"/>
    <property type="match status" value="1"/>
</dbReference>
<dbReference type="EMBL" id="CAXAMN010025583">
    <property type="protein sequence ID" value="CAK9096148.1"/>
    <property type="molecule type" value="Genomic_DNA"/>
</dbReference>
<evidence type="ECO:0000256" key="2">
    <source>
        <dbReference type="PROSITE-ProRule" id="PRU00708"/>
    </source>
</evidence>
<dbReference type="NCBIfam" id="TIGR00756">
    <property type="entry name" value="PPR"/>
    <property type="match status" value="2"/>
</dbReference>
<proteinExistence type="predicted"/>
<feature type="domain" description="PROP1-like PPR" evidence="3">
    <location>
        <begin position="302"/>
        <end position="466"/>
    </location>
</feature>
<dbReference type="InterPro" id="IPR002885">
    <property type="entry name" value="PPR_rpt"/>
</dbReference>
<name>A0ABP0R793_9DINO</name>
<dbReference type="Gene3D" id="1.25.40.10">
    <property type="entry name" value="Tetratricopeptide repeat domain"/>
    <property type="match status" value="3"/>
</dbReference>
<comment type="caution">
    <text evidence="4">The sequence shown here is derived from an EMBL/GenBank/DDBJ whole genome shotgun (WGS) entry which is preliminary data.</text>
</comment>
<dbReference type="Pfam" id="PF17177">
    <property type="entry name" value="PPR_long"/>
    <property type="match status" value="1"/>
</dbReference>
<feature type="repeat" description="PPR" evidence="2">
    <location>
        <begin position="406"/>
        <end position="440"/>
    </location>
</feature>
<dbReference type="PANTHER" id="PTHR47938">
    <property type="entry name" value="RESPIRATORY COMPLEX I CHAPERONE (CIA84), PUTATIVE (AFU_ORTHOLOGUE AFUA_2G06020)-RELATED"/>
    <property type="match status" value="1"/>
</dbReference>
<evidence type="ECO:0000313" key="4">
    <source>
        <dbReference type="EMBL" id="CAK9096148.1"/>
    </source>
</evidence>
<dbReference type="PROSITE" id="PS51375">
    <property type="entry name" value="PPR"/>
    <property type="match status" value="2"/>
</dbReference>
<feature type="repeat" description="PPR" evidence="2">
    <location>
        <begin position="302"/>
        <end position="336"/>
    </location>
</feature>
<dbReference type="InterPro" id="IPR033443">
    <property type="entry name" value="PROP1-like_PPR_dom"/>
</dbReference>
<reference evidence="4 5" key="1">
    <citation type="submission" date="2024-02" db="EMBL/GenBank/DDBJ databases">
        <authorList>
            <person name="Chen Y."/>
            <person name="Shah S."/>
            <person name="Dougan E. K."/>
            <person name="Thang M."/>
            <person name="Chan C."/>
        </authorList>
    </citation>
    <scope>NUCLEOTIDE SEQUENCE [LARGE SCALE GENOMIC DNA]</scope>
</reference>
<dbReference type="SUPFAM" id="SSF48452">
    <property type="entry name" value="TPR-like"/>
    <property type="match status" value="1"/>
</dbReference>
<dbReference type="Proteomes" id="UP001642484">
    <property type="component" value="Unassembled WGS sequence"/>
</dbReference>
<dbReference type="Pfam" id="PF13812">
    <property type="entry name" value="PPR_3"/>
    <property type="match status" value="1"/>
</dbReference>
<protein>
    <recommendedName>
        <fullName evidence="3">PROP1-like PPR domain-containing protein</fullName>
    </recommendedName>
</protein>
<dbReference type="InterPro" id="IPR011990">
    <property type="entry name" value="TPR-like_helical_dom_sf"/>
</dbReference>
<keyword evidence="1" id="KW-0677">Repeat</keyword>
<evidence type="ECO:0000256" key="1">
    <source>
        <dbReference type="ARBA" id="ARBA00022737"/>
    </source>
</evidence>
<evidence type="ECO:0000259" key="3">
    <source>
        <dbReference type="Pfam" id="PF17177"/>
    </source>
</evidence>
<accession>A0ABP0R793</accession>
<evidence type="ECO:0000313" key="5">
    <source>
        <dbReference type="Proteomes" id="UP001642484"/>
    </source>
</evidence>
<gene>
    <name evidence="4" type="ORF">CCMP2556_LOCUS45728</name>
</gene>
<sequence length="627" mass="69817">MSSASAKLQKLQLKVKKKLQELIPEILSGRDTHRLNREEFNELLAFSSRRGHWEEALGLLRRAPLLDVSPDVASYTSAIAACAKAKGPTHGPGVPTAAARWPLALRLLRGMLALRATPNVFSYGAAISATASAAEWKLAMELIQELSHSRIQPSVICCNALLTAYANSTLWERALHLFLHMEKELRADDVSLGAAIAACSDFSTWPWALSLLFSQLRGRRGVSAVLRDDRPNAVAINAALRSCEISTAWASAMGVHAEFGEFSLRAEEHITRARHMMAICGRAGRWEWALFFFDRAMKYGASETSYNTAITACERSGAWQQALSLFDQMCSNRLASTRSYGSIINAFQSSAQWRLAVQLLHQMWIDRTEWNTVTCNAALSSCEKAGERKMALFLLQSMTRQSVQADEITYNAAISACERTDRWDLALHLLAEMQSNSLPPSDTSLTAAISACKTPGEWERALRLMAGFLRRDRLMVQVPLPHSLFHSSRIASSLGMQQAPSTISTNALLFCLAHASQWELSFSTILSYQAQRDHLSYQALIAACRAAMKWQYGLALCESMPQVAQDLSVCRASPERSLRDDWQHLAFGTVVRRDQMIPSSRYFGHPDPCRRNISGAWKEHRKHSVNL</sequence>
<keyword evidence="5" id="KW-1185">Reference proteome</keyword>
<organism evidence="4 5">
    <name type="scientific">Durusdinium trenchii</name>
    <dbReference type="NCBI Taxonomy" id="1381693"/>
    <lineage>
        <taxon>Eukaryota</taxon>
        <taxon>Sar</taxon>
        <taxon>Alveolata</taxon>
        <taxon>Dinophyceae</taxon>
        <taxon>Suessiales</taxon>
        <taxon>Symbiodiniaceae</taxon>
        <taxon>Durusdinium</taxon>
    </lineage>
</organism>